<feature type="transmembrane region" description="Helical" evidence="1">
    <location>
        <begin position="48"/>
        <end position="72"/>
    </location>
</feature>
<evidence type="ECO:0000313" key="2">
    <source>
        <dbReference type="EMBL" id="QHT31816.1"/>
    </source>
</evidence>
<sequence length="90" mass="10400">MFGLEKYKDYFGKPSTGAHKYRFLNFAIVDVVATIIGVYIIYALLTYFGYIVNFWILLVGMFILGIFLHHIFGVRTTADKILFGNTKYDD</sequence>
<keyword evidence="1" id="KW-0472">Membrane</keyword>
<keyword evidence="1" id="KW-0812">Transmembrane</keyword>
<dbReference type="AlphaFoldDB" id="A0A6C0ERK2"/>
<evidence type="ECO:0000256" key="1">
    <source>
        <dbReference type="SAM" id="Phobius"/>
    </source>
</evidence>
<name>A0A6C0ERK2_9ZZZZ</name>
<proteinExistence type="predicted"/>
<protein>
    <recommendedName>
        <fullName evidence="3">RDD domain-containing protein</fullName>
    </recommendedName>
</protein>
<dbReference type="EMBL" id="MN738925">
    <property type="protein sequence ID" value="QHT31816.1"/>
    <property type="molecule type" value="Genomic_DNA"/>
</dbReference>
<feature type="transmembrane region" description="Helical" evidence="1">
    <location>
        <begin position="21"/>
        <end position="42"/>
    </location>
</feature>
<reference evidence="2" key="1">
    <citation type="journal article" date="2020" name="Nature">
        <title>Giant virus diversity and host interactions through global metagenomics.</title>
        <authorList>
            <person name="Schulz F."/>
            <person name="Roux S."/>
            <person name="Paez-Espino D."/>
            <person name="Jungbluth S."/>
            <person name="Walsh D.A."/>
            <person name="Denef V.J."/>
            <person name="McMahon K.D."/>
            <person name="Konstantinidis K.T."/>
            <person name="Eloe-Fadrosh E.A."/>
            <person name="Kyrpides N.C."/>
            <person name="Woyke T."/>
        </authorList>
    </citation>
    <scope>NUCLEOTIDE SEQUENCE</scope>
    <source>
        <strain evidence="2">GVMAG-M-3300009155-48</strain>
    </source>
</reference>
<evidence type="ECO:0008006" key="3">
    <source>
        <dbReference type="Google" id="ProtNLM"/>
    </source>
</evidence>
<keyword evidence="1" id="KW-1133">Transmembrane helix</keyword>
<organism evidence="2">
    <name type="scientific">viral metagenome</name>
    <dbReference type="NCBI Taxonomy" id="1070528"/>
    <lineage>
        <taxon>unclassified sequences</taxon>
        <taxon>metagenomes</taxon>
        <taxon>organismal metagenomes</taxon>
    </lineage>
</organism>
<accession>A0A6C0ERK2</accession>